<accession>A0ABV4TY71</accession>
<reference evidence="5 6" key="1">
    <citation type="submission" date="2024-08" db="EMBL/GenBank/DDBJ databases">
        <title>Whole-genome sequencing of halo(alkali)philic microorganisms from hypersaline lakes.</title>
        <authorList>
            <person name="Sorokin D.Y."/>
            <person name="Merkel A.Y."/>
            <person name="Messina E."/>
            <person name="Yakimov M."/>
        </authorList>
    </citation>
    <scope>NUCLEOTIDE SEQUENCE [LARGE SCALE GENOMIC DNA]</scope>
    <source>
        <strain evidence="5 6">Cl-TMA</strain>
    </source>
</reference>
<comment type="caution">
    <text evidence="5">The sequence shown here is derived from an EMBL/GenBank/DDBJ whole genome shotgun (WGS) entry which is preliminary data.</text>
</comment>
<dbReference type="InterPro" id="IPR002942">
    <property type="entry name" value="S4_RNA-bd"/>
</dbReference>
<evidence type="ECO:0000256" key="3">
    <source>
        <dbReference type="PROSITE-ProRule" id="PRU00182"/>
    </source>
</evidence>
<evidence type="ECO:0000313" key="5">
    <source>
        <dbReference type="EMBL" id="MFA9461106.1"/>
    </source>
</evidence>
<dbReference type="PANTHER" id="PTHR32319:SF0">
    <property type="entry name" value="BACTERIAL HEMOLYSIN-LIKE PROTEIN"/>
    <property type="match status" value="1"/>
</dbReference>
<dbReference type="Pfam" id="PF01728">
    <property type="entry name" value="FtsJ"/>
    <property type="match status" value="1"/>
</dbReference>
<dbReference type="SMART" id="SM00363">
    <property type="entry name" value="S4"/>
    <property type="match status" value="1"/>
</dbReference>
<comment type="similarity">
    <text evidence="2">Belongs to the TlyA family.</text>
</comment>
<sequence>MSEETEPLETARTRLDTLLVRRGFAASRARARRLVEAGAVHVDGRQATKAGRTVRDGAELMVTEPDIPYVSRAGLKLEAALDRFELDPAGARVLDVGASTGGFTDLLLQRGAREAVTVDVGTDQLHPRLRSDPRVRCLEGTDIREADRALLDAPFSWLVADLSFLSLGAVLPALRGLVEMDAVVAVLVKPQFEVGRGKVSRGGVVRDSSLREGALERVRGEAARSGFRSGAAFEVPLPGESGNREYFLRLHPVAAPEAKTPRREGN</sequence>
<protein>
    <submittedName>
        <fullName evidence="5">TlyA family RNA methyltransferase</fullName>
    </submittedName>
</protein>
<dbReference type="GO" id="GO:0008168">
    <property type="term" value="F:methyltransferase activity"/>
    <property type="evidence" value="ECO:0007669"/>
    <property type="project" value="UniProtKB-KW"/>
</dbReference>
<dbReference type="CDD" id="cd00165">
    <property type="entry name" value="S4"/>
    <property type="match status" value="1"/>
</dbReference>
<dbReference type="GO" id="GO:0032259">
    <property type="term" value="P:methylation"/>
    <property type="evidence" value="ECO:0007669"/>
    <property type="project" value="UniProtKB-KW"/>
</dbReference>
<gene>
    <name evidence="5" type="ORF">ACERLL_09750</name>
</gene>
<keyword evidence="5" id="KW-0808">Transferase</keyword>
<dbReference type="PIRSF" id="PIRSF005578">
    <property type="entry name" value="TlyA"/>
    <property type="match status" value="1"/>
</dbReference>
<dbReference type="RefSeq" id="WP_373655892.1">
    <property type="nucleotide sequence ID" value="NZ_JBGUAW010000006.1"/>
</dbReference>
<proteinExistence type="inferred from homology"/>
<dbReference type="Proteomes" id="UP001575181">
    <property type="component" value="Unassembled WGS sequence"/>
</dbReference>
<dbReference type="InterPro" id="IPR036986">
    <property type="entry name" value="S4_RNA-bd_sf"/>
</dbReference>
<dbReference type="SUPFAM" id="SSF55174">
    <property type="entry name" value="Alpha-L RNA-binding motif"/>
    <property type="match status" value="1"/>
</dbReference>
<dbReference type="Gene3D" id="3.40.50.150">
    <property type="entry name" value="Vaccinia Virus protein VP39"/>
    <property type="match status" value="1"/>
</dbReference>
<dbReference type="SUPFAM" id="SSF53335">
    <property type="entry name" value="S-adenosyl-L-methionine-dependent methyltransferases"/>
    <property type="match status" value="1"/>
</dbReference>
<dbReference type="Pfam" id="PF01479">
    <property type="entry name" value="S4"/>
    <property type="match status" value="1"/>
</dbReference>
<dbReference type="InterPro" id="IPR029063">
    <property type="entry name" value="SAM-dependent_MTases_sf"/>
</dbReference>
<dbReference type="CDD" id="cd02440">
    <property type="entry name" value="AdoMet_MTases"/>
    <property type="match status" value="1"/>
</dbReference>
<evidence type="ECO:0000256" key="2">
    <source>
        <dbReference type="ARBA" id="ARBA00029460"/>
    </source>
</evidence>
<dbReference type="PANTHER" id="PTHR32319">
    <property type="entry name" value="BACTERIAL HEMOLYSIN-LIKE PROTEIN"/>
    <property type="match status" value="1"/>
</dbReference>
<dbReference type="InterPro" id="IPR047048">
    <property type="entry name" value="TlyA"/>
</dbReference>
<evidence type="ECO:0000313" key="6">
    <source>
        <dbReference type="Proteomes" id="UP001575181"/>
    </source>
</evidence>
<dbReference type="InterPro" id="IPR004538">
    <property type="entry name" value="Hemolysin_A/TlyA"/>
</dbReference>
<keyword evidence="6" id="KW-1185">Reference proteome</keyword>
<feature type="domain" description="RNA-binding S4" evidence="4">
    <location>
        <begin position="13"/>
        <end position="76"/>
    </location>
</feature>
<dbReference type="EMBL" id="JBGUAW010000006">
    <property type="protein sequence ID" value="MFA9461106.1"/>
    <property type="molecule type" value="Genomic_DNA"/>
</dbReference>
<organism evidence="5 6">
    <name type="scientific">Thiohalorhabdus methylotrophus</name>
    <dbReference type="NCBI Taxonomy" id="3242694"/>
    <lineage>
        <taxon>Bacteria</taxon>
        <taxon>Pseudomonadati</taxon>
        <taxon>Pseudomonadota</taxon>
        <taxon>Gammaproteobacteria</taxon>
        <taxon>Thiohalorhabdales</taxon>
        <taxon>Thiohalorhabdaceae</taxon>
        <taxon>Thiohalorhabdus</taxon>
    </lineage>
</organism>
<dbReference type="InterPro" id="IPR002877">
    <property type="entry name" value="RNA_MeTrfase_FtsJ_dom"/>
</dbReference>
<keyword evidence="5" id="KW-0489">Methyltransferase</keyword>
<evidence type="ECO:0000259" key="4">
    <source>
        <dbReference type="SMART" id="SM00363"/>
    </source>
</evidence>
<keyword evidence="1 3" id="KW-0694">RNA-binding</keyword>
<name>A0ABV4TY71_9GAMM</name>
<dbReference type="Gene3D" id="3.10.290.10">
    <property type="entry name" value="RNA-binding S4 domain"/>
    <property type="match status" value="1"/>
</dbReference>
<evidence type="ECO:0000256" key="1">
    <source>
        <dbReference type="ARBA" id="ARBA00022884"/>
    </source>
</evidence>
<dbReference type="PROSITE" id="PS50889">
    <property type="entry name" value="S4"/>
    <property type="match status" value="1"/>
</dbReference>
<dbReference type="NCBIfam" id="TIGR00478">
    <property type="entry name" value="tly"/>
    <property type="match status" value="1"/>
</dbReference>